<reference evidence="2" key="1">
    <citation type="journal article" date="2012" name="PLoS Genet.">
        <title>The genomes of the fungal plant pathogens Cladosporium fulvum and Dothistroma septosporum reveal adaptation to different hosts and lifestyles but also signatures of common ancestry.</title>
        <authorList>
            <person name="de Wit P.J.G.M."/>
            <person name="van der Burgt A."/>
            <person name="Oekmen B."/>
            <person name="Stergiopoulos I."/>
            <person name="Abd-Elsalam K.A."/>
            <person name="Aerts A.L."/>
            <person name="Bahkali A.H."/>
            <person name="Beenen H.G."/>
            <person name="Chettri P."/>
            <person name="Cox M.P."/>
            <person name="Datema E."/>
            <person name="de Vries R.P."/>
            <person name="Dhillon B."/>
            <person name="Ganley A.R."/>
            <person name="Griffiths S.A."/>
            <person name="Guo Y."/>
            <person name="Hamelin R.C."/>
            <person name="Henrissat B."/>
            <person name="Kabir M.S."/>
            <person name="Jashni M.K."/>
            <person name="Kema G."/>
            <person name="Klaubauf S."/>
            <person name="Lapidus A."/>
            <person name="Levasseur A."/>
            <person name="Lindquist E."/>
            <person name="Mehrabi R."/>
            <person name="Ohm R.A."/>
            <person name="Owen T.J."/>
            <person name="Salamov A."/>
            <person name="Schwelm A."/>
            <person name="Schijlen E."/>
            <person name="Sun H."/>
            <person name="van den Burg H.A."/>
            <person name="van Ham R.C.H.J."/>
            <person name="Zhang S."/>
            <person name="Goodwin S.B."/>
            <person name="Grigoriev I.V."/>
            <person name="Collemare J."/>
            <person name="Bradshaw R.E."/>
        </authorList>
    </citation>
    <scope>NUCLEOTIDE SEQUENCE [LARGE SCALE GENOMIC DNA]</scope>
    <source>
        <strain evidence="2">NZE10 / CBS 128990</strain>
    </source>
</reference>
<dbReference type="HOGENOM" id="CLU_1540016_0_0_1"/>
<accession>N1PHH3</accession>
<keyword evidence="2" id="KW-1185">Reference proteome</keyword>
<dbReference type="AlphaFoldDB" id="N1PHH3"/>
<reference evidence="1 2" key="2">
    <citation type="journal article" date="2012" name="PLoS Pathog.">
        <title>Diverse lifestyles and strategies of plant pathogenesis encoded in the genomes of eighteen Dothideomycetes fungi.</title>
        <authorList>
            <person name="Ohm R.A."/>
            <person name="Feau N."/>
            <person name="Henrissat B."/>
            <person name="Schoch C.L."/>
            <person name="Horwitz B.A."/>
            <person name="Barry K.W."/>
            <person name="Condon B.J."/>
            <person name="Copeland A.C."/>
            <person name="Dhillon B."/>
            <person name="Glaser F."/>
            <person name="Hesse C.N."/>
            <person name="Kosti I."/>
            <person name="LaButti K."/>
            <person name="Lindquist E.A."/>
            <person name="Lucas S."/>
            <person name="Salamov A.A."/>
            <person name="Bradshaw R.E."/>
            <person name="Ciuffetti L."/>
            <person name="Hamelin R.C."/>
            <person name="Kema G.H.J."/>
            <person name="Lawrence C."/>
            <person name="Scott J.A."/>
            <person name="Spatafora J.W."/>
            <person name="Turgeon B.G."/>
            <person name="de Wit P.J.G.M."/>
            <person name="Zhong S."/>
            <person name="Goodwin S.B."/>
            <person name="Grigoriev I.V."/>
        </authorList>
    </citation>
    <scope>NUCLEOTIDE SEQUENCE [LARGE SCALE GENOMIC DNA]</scope>
    <source>
        <strain evidence="2">NZE10 / CBS 128990</strain>
    </source>
</reference>
<organism evidence="1 2">
    <name type="scientific">Dothistroma septosporum (strain NZE10 / CBS 128990)</name>
    <name type="common">Red band needle blight fungus</name>
    <name type="synonym">Mycosphaerella pini</name>
    <dbReference type="NCBI Taxonomy" id="675120"/>
    <lineage>
        <taxon>Eukaryota</taxon>
        <taxon>Fungi</taxon>
        <taxon>Dikarya</taxon>
        <taxon>Ascomycota</taxon>
        <taxon>Pezizomycotina</taxon>
        <taxon>Dothideomycetes</taxon>
        <taxon>Dothideomycetidae</taxon>
        <taxon>Mycosphaerellales</taxon>
        <taxon>Mycosphaerellaceae</taxon>
        <taxon>Dothistroma</taxon>
    </lineage>
</organism>
<evidence type="ECO:0000313" key="1">
    <source>
        <dbReference type="EMBL" id="EME41817.1"/>
    </source>
</evidence>
<protein>
    <submittedName>
        <fullName evidence="1">Uncharacterized protein</fullName>
    </submittedName>
</protein>
<proteinExistence type="predicted"/>
<evidence type="ECO:0000313" key="2">
    <source>
        <dbReference type="Proteomes" id="UP000016933"/>
    </source>
</evidence>
<sequence length="174" mass="19299">MLCHRRHAGQDPCPTFVTTKDAINYENVAMKKRTSVSTSIAAPQLGLQLRMVARTEGHGGNGAQNVDEAELHRRTIFAGAMSRHILKYSCGLQTPWARYGILVDSAAELHLRDSGAIQCAACLACQVDCSGDRRRQQTEPYDWSYHAVDGGYLDYACDTAKTELSYACELRDER</sequence>
<gene>
    <name evidence="1" type="ORF">DOTSEDRAFT_37137</name>
</gene>
<dbReference type="EMBL" id="KB446542">
    <property type="protein sequence ID" value="EME41817.1"/>
    <property type="molecule type" value="Genomic_DNA"/>
</dbReference>
<name>N1PHH3_DOTSN</name>
<dbReference type="Proteomes" id="UP000016933">
    <property type="component" value="Unassembled WGS sequence"/>
</dbReference>